<dbReference type="AlphaFoldDB" id="A0A0M4KCG0"/>
<evidence type="ECO:0000313" key="1">
    <source>
        <dbReference type="EMBL" id="ALD82516.1"/>
    </source>
</evidence>
<dbReference type="EMBL" id="KT225520">
    <property type="protein sequence ID" value="ALD82516.1"/>
    <property type="molecule type" value="Genomic_DNA"/>
</dbReference>
<name>A0A0M4KCG0_RAOOR</name>
<keyword evidence="1" id="KW-0614">Plasmid</keyword>
<accession>A0A0M4KCG0</accession>
<protein>
    <submittedName>
        <fullName evidence="1">Uncharacterized protein</fullName>
    </submittedName>
</protein>
<proteinExistence type="predicted"/>
<organism evidence="1">
    <name type="scientific">Raoultella ornithinolytica</name>
    <name type="common">Klebsiella ornithinolytica</name>
    <dbReference type="NCBI Taxonomy" id="54291"/>
    <lineage>
        <taxon>Bacteria</taxon>
        <taxon>Pseudomonadati</taxon>
        <taxon>Pseudomonadota</taxon>
        <taxon>Gammaproteobacteria</taxon>
        <taxon>Enterobacterales</taxon>
        <taxon>Enterobacteriaceae</taxon>
        <taxon>Klebsiella/Raoultella group</taxon>
        <taxon>Raoultella</taxon>
    </lineage>
</organism>
<sequence>MDEEMMFSFSYELLTQEAEEEIRKCDLRQDGPYYVQELNRAPDILRFWFILAMGGYPRVPDMERIDDVDRQRLEGLIHALRETRA</sequence>
<reference evidence="1" key="1">
    <citation type="submission" date="2015-06" db="EMBL/GenBank/DDBJ databases">
        <title>Carbapenemase-producing Raoultella ornithinolytica.</title>
        <authorList>
            <person name="Sun J."/>
            <person name="Zhang F."/>
        </authorList>
    </citation>
    <scope>NUCLEOTIDE SEQUENCE</scope>
    <source>
        <strain evidence="1">RJ46C</strain>
        <plasmid evidence="1">pRJ46C</plasmid>
    </source>
</reference>
<geneLocation type="plasmid" evidence="1">
    <name>pRJ46C</name>
</geneLocation>